<proteinExistence type="predicted"/>
<reference evidence="2" key="1">
    <citation type="journal article" date="2011" name="Proc. Natl. Acad. Sci. U.S.A.">
        <title>Genomic insights into the physiology and ecology of the marine filamentous cyanobacterium Lyngbya majuscula.</title>
        <authorList>
            <person name="Jones A.C."/>
            <person name="Monroe E.A."/>
            <person name="Podell S."/>
            <person name="Hess W.R."/>
            <person name="Klages S."/>
            <person name="Esquenazi E."/>
            <person name="Niessen S."/>
            <person name="Hoover H."/>
            <person name="Rothmann M."/>
            <person name="Lasken R.S."/>
            <person name="Yates J.R.III."/>
            <person name="Reinhardt R."/>
            <person name="Kube M."/>
            <person name="Burkart M.D."/>
            <person name="Allen E.E."/>
            <person name="Dorrestein P.C."/>
            <person name="Gerwick W.H."/>
            <person name="Gerwick L."/>
        </authorList>
    </citation>
    <scope>NUCLEOTIDE SEQUENCE [LARGE SCALE GENOMIC DNA]</scope>
    <source>
        <strain evidence="2">3L</strain>
    </source>
</reference>
<evidence type="ECO:0000313" key="1">
    <source>
        <dbReference type="EMBL" id="EGJ31800.1"/>
    </source>
</evidence>
<dbReference type="EMBL" id="GL890931">
    <property type="protein sequence ID" value="EGJ31800.1"/>
    <property type="molecule type" value="Genomic_DNA"/>
</dbReference>
<organism evidence="1 2">
    <name type="scientific">Moorena producens 3L</name>
    <dbReference type="NCBI Taxonomy" id="489825"/>
    <lineage>
        <taxon>Bacteria</taxon>
        <taxon>Bacillati</taxon>
        <taxon>Cyanobacteriota</taxon>
        <taxon>Cyanophyceae</taxon>
        <taxon>Coleofasciculales</taxon>
        <taxon>Coleofasciculaceae</taxon>
        <taxon>Moorena</taxon>
    </lineage>
</organism>
<dbReference type="Proteomes" id="UP000003959">
    <property type="component" value="Unassembled WGS sequence"/>
</dbReference>
<keyword evidence="2" id="KW-1185">Reference proteome</keyword>
<evidence type="ECO:0000313" key="2">
    <source>
        <dbReference type="Proteomes" id="UP000003959"/>
    </source>
</evidence>
<name>F4XUH5_9CYAN</name>
<dbReference type="HOGENOM" id="CLU_2955520_0_0_3"/>
<protein>
    <submittedName>
        <fullName evidence="1">Uncharacterized protein</fullName>
    </submittedName>
</protein>
<gene>
    <name evidence="1" type="ORF">LYNGBM3L_32940</name>
</gene>
<dbReference type="RefSeq" id="WP_008186221.1">
    <property type="nucleotide sequence ID" value="NZ_GL890931.1"/>
</dbReference>
<accession>F4XUH5</accession>
<sequence length="59" mass="6451">MTGEDSGNLINSGRVIIISLIVIIGKCDQLMRYAHAWPLATLLEVRTAISRGQRPKADS</sequence>
<dbReference type="AlphaFoldDB" id="F4XUH5"/>